<dbReference type="InterPro" id="IPR027417">
    <property type="entry name" value="P-loop_NTPase"/>
</dbReference>
<evidence type="ECO:0000313" key="4">
    <source>
        <dbReference type="Proteomes" id="UP001152799"/>
    </source>
</evidence>
<keyword evidence="4" id="KW-1185">Reference proteome</keyword>
<dbReference type="SUPFAM" id="SSF52540">
    <property type="entry name" value="P-loop containing nucleoside triphosphate hydrolases"/>
    <property type="match status" value="1"/>
</dbReference>
<dbReference type="Gene3D" id="3.40.50.300">
    <property type="entry name" value="P-loop containing nucleotide triphosphate hydrolases"/>
    <property type="match status" value="1"/>
</dbReference>
<dbReference type="Proteomes" id="UP001152799">
    <property type="component" value="Chromosome 9"/>
</dbReference>
<name>A0A9N9N1X6_9CUCU</name>
<keyword evidence="1" id="KW-0234">DNA repair</keyword>
<dbReference type="GO" id="GO:0016787">
    <property type="term" value="F:hydrolase activity"/>
    <property type="evidence" value="ECO:0007669"/>
    <property type="project" value="UniProtKB-KW"/>
</dbReference>
<comment type="similarity">
    <text evidence="1">Belongs to the helicase family.</text>
</comment>
<dbReference type="InterPro" id="IPR010285">
    <property type="entry name" value="DNA_helicase_pif1-like_DEAD"/>
</dbReference>
<feature type="domain" description="DNA helicase Pif1-like DEAD-box helicase" evidence="2">
    <location>
        <begin position="152"/>
        <end position="364"/>
    </location>
</feature>
<protein>
    <recommendedName>
        <fullName evidence="1">ATP-dependent DNA helicase</fullName>
        <ecNumber evidence="1">5.6.2.3</ecNumber>
    </recommendedName>
</protein>
<sequence length="376" mass="42350">MTRMGSQHLRDVSALMLVYALLKEPRKTFRRWTGKMARHIKKIPDVVVEVAKMILNVKERARVLRCAKFCVLFEKLETFMRECSSQLSNNDISKEWIRDLTFSDDEHSGDEDDVVNDSDVDEVIGGDDCVDVIMESDASKTDHDDKIRIRDLNHEQRLLTAVMDSVNRNQNRAFVLIEPGRTGKTVLLNAILEEIDKYDYLESAFTRIVATLLKNGATAHTTSGLPLRRKQDPESSMLTSNLVAQSEEAAKIGAAKLVVIDEVFMLTKWMLDLIENTCRLFSRGPNSTRRFGGKTVILNGDPKQLLPVVRGSSGRMAAIMESIVASILWANLEKVTLHRNMRFSDAEVAWTNWVGQLGAGKIQGASQPSSYDRDFT</sequence>
<dbReference type="GO" id="GO:0006310">
    <property type="term" value="P:DNA recombination"/>
    <property type="evidence" value="ECO:0007669"/>
    <property type="project" value="UniProtKB-KW"/>
</dbReference>
<dbReference type="PANTHER" id="PTHR10492">
    <property type="match status" value="1"/>
</dbReference>
<dbReference type="EC" id="5.6.2.3" evidence="1"/>
<dbReference type="GO" id="GO:0006281">
    <property type="term" value="P:DNA repair"/>
    <property type="evidence" value="ECO:0007669"/>
    <property type="project" value="UniProtKB-KW"/>
</dbReference>
<evidence type="ECO:0000259" key="2">
    <source>
        <dbReference type="Pfam" id="PF05970"/>
    </source>
</evidence>
<dbReference type="EMBL" id="OU892285">
    <property type="protein sequence ID" value="CAG9773278.1"/>
    <property type="molecule type" value="Genomic_DNA"/>
</dbReference>
<comment type="catalytic activity">
    <reaction evidence="1">
        <text>ATP + H2O = ADP + phosphate + H(+)</text>
        <dbReference type="Rhea" id="RHEA:13065"/>
        <dbReference type="ChEBI" id="CHEBI:15377"/>
        <dbReference type="ChEBI" id="CHEBI:15378"/>
        <dbReference type="ChEBI" id="CHEBI:30616"/>
        <dbReference type="ChEBI" id="CHEBI:43474"/>
        <dbReference type="ChEBI" id="CHEBI:456216"/>
        <dbReference type="EC" id="5.6.2.3"/>
    </reaction>
</comment>
<keyword evidence="1" id="KW-0233">DNA recombination</keyword>
<reference evidence="3" key="1">
    <citation type="submission" date="2022-01" db="EMBL/GenBank/DDBJ databases">
        <authorList>
            <person name="King R."/>
        </authorList>
    </citation>
    <scope>NUCLEOTIDE SEQUENCE</scope>
</reference>
<proteinExistence type="inferred from homology"/>
<evidence type="ECO:0000256" key="1">
    <source>
        <dbReference type="RuleBase" id="RU363044"/>
    </source>
</evidence>
<dbReference type="AlphaFoldDB" id="A0A9N9N1X6"/>
<accession>A0A9N9N1X6</accession>
<dbReference type="GO" id="GO:0043139">
    <property type="term" value="F:5'-3' DNA helicase activity"/>
    <property type="evidence" value="ECO:0007669"/>
    <property type="project" value="UniProtKB-EC"/>
</dbReference>
<dbReference type="GO" id="GO:0000723">
    <property type="term" value="P:telomere maintenance"/>
    <property type="evidence" value="ECO:0007669"/>
    <property type="project" value="InterPro"/>
</dbReference>
<keyword evidence="1" id="KW-0227">DNA damage</keyword>
<keyword evidence="1" id="KW-0547">Nucleotide-binding</keyword>
<keyword evidence="1" id="KW-0067">ATP-binding</keyword>
<keyword evidence="1" id="KW-0378">Hydrolase</keyword>
<comment type="cofactor">
    <cofactor evidence="1">
        <name>Mg(2+)</name>
        <dbReference type="ChEBI" id="CHEBI:18420"/>
    </cofactor>
</comment>
<evidence type="ECO:0000313" key="3">
    <source>
        <dbReference type="EMBL" id="CAG9773278.1"/>
    </source>
</evidence>
<dbReference type="Pfam" id="PF05970">
    <property type="entry name" value="PIF1"/>
    <property type="match status" value="1"/>
</dbReference>
<gene>
    <name evidence="3" type="ORF">CEUTPL_LOCUS13675</name>
</gene>
<keyword evidence="1" id="KW-0347">Helicase</keyword>
<organism evidence="3 4">
    <name type="scientific">Ceutorhynchus assimilis</name>
    <name type="common">cabbage seed weevil</name>
    <dbReference type="NCBI Taxonomy" id="467358"/>
    <lineage>
        <taxon>Eukaryota</taxon>
        <taxon>Metazoa</taxon>
        <taxon>Ecdysozoa</taxon>
        <taxon>Arthropoda</taxon>
        <taxon>Hexapoda</taxon>
        <taxon>Insecta</taxon>
        <taxon>Pterygota</taxon>
        <taxon>Neoptera</taxon>
        <taxon>Endopterygota</taxon>
        <taxon>Coleoptera</taxon>
        <taxon>Polyphaga</taxon>
        <taxon>Cucujiformia</taxon>
        <taxon>Curculionidae</taxon>
        <taxon>Ceutorhynchinae</taxon>
        <taxon>Ceutorhynchus</taxon>
    </lineage>
</organism>
<dbReference type="GO" id="GO:0005524">
    <property type="term" value="F:ATP binding"/>
    <property type="evidence" value="ECO:0007669"/>
    <property type="project" value="UniProtKB-KW"/>
</dbReference>
<dbReference type="OrthoDB" id="6747218at2759"/>